<evidence type="ECO:0000256" key="1">
    <source>
        <dbReference type="ARBA" id="ARBA00006336"/>
    </source>
</evidence>
<dbReference type="AlphaFoldDB" id="A0A0B1TBL8"/>
<reference evidence="4 5" key="1">
    <citation type="submission" date="2014-03" db="EMBL/GenBank/DDBJ databases">
        <title>Draft genome of the hookworm Oesophagostomum dentatum.</title>
        <authorList>
            <person name="Mitreva M."/>
        </authorList>
    </citation>
    <scope>NUCLEOTIDE SEQUENCE [LARGE SCALE GENOMIC DNA]</scope>
    <source>
        <strain evidence="4 5">OD-Hann</strain>
    </source>
</reference>
<sequence>MSRHAVPRLDLGKVLLFVCDMEEKYRHTNAYFKEIAQTAKRVIDAAKILNVPIVVSEDPECIGSSVKELGLEGIPRYPKTKFSMVIPEVEPLLEGMESVILVGLEAHVCILHTAYALLQKGLDVHVVADAVTSRSLVDRKFAFTQLERAGAAVTTSECVIIGLVKDTTHPKFKEIQNVVLDVAPDSGLLNM</sequence>
<dbReference type="OrthoDB" id="269496at2759"/>
<dbReference type="Gene3D" id="3.40.50.850">
    <property type="entry name" value="Isochorismatase-like"/>
    <property type="match status" value="1"/>
</dbReference>
<dbReference type="PANTHER" id="PTHR14119:SF17">
    <property type="entry name" value="ISOCHORISMATASE DOMAIN-CONTAINING PROTEIN 1"/>
    <property type="match status" value="1"/>
</dbReference>
<dbReference type="InterPro" id="IPR050993">
    <property type="entry name" value="Isochorismatase_domain"/>
</dbReference>
<evidence type="ECO:0000313" key="5">
    <source>
        <dbReference type="Proteomes" id="UP000053660"/>
    </source>
</evidence>
<dbReference type="SUPFAM" id="SSF52499">
    <property type="entry name" value="Isochorismatase-like hydrolases"/>
    <property type="match status" value="1"/>
</dbReference>
<protein>
    <recommendedName>
        <fullName evidence="2">Isochorismatase domain-containing protein 1</fullName>
    </recommendedName>
</protein>
<dbReference type="EMBL" id="KN550128">
    <property type="protein sequence ID" value="KHJ94968.1"/>
    <property type="molecule type" value="Genomic_DNA"/>
</dbReference>
<feature type="domain" description="Isochorismatase-like" evidence="3">
    <location>
        <begin position="15"/>
        <end position="157"/>
    </location>
</feature>
<comment type="similarity">
    <text evidence="1">Belongs to the isochorismatase family.</text>
</comment>
<keyword evidence="5" id="KW-1185">Reference proteome</keyword>
<dbReference type="InterPro" id="IPR000868">
    <property type="entry name" value="Isochorismatase-like_dom"/>
</dbReference>
<dbReference type="Proteomes" id="UP000053660">
    <property type="component" value="Unassembled WGS sequence"/>
</dbReference>
<gene>
    <name evidence="4" type="ORF">OESDEN_05095</name>
</gene>
<accession>A0A0B1TBL8</accession>
<evidence type="ECO:0000256" key="2">
    <source>
        <dbReference type="ARBA" id="ARBA00040688"/>
    </source>
</evidence>
<evidence type="ECO:0000259" key="3">
    <source>
        <dbReference type="Pfam" id="PF00857"/>
    </source>
</evidence>
<organism evidence="4 5">
    <name type="scientific">Oesophagostomum dentatum</name>
    <name type="common">Nodular worm</name>
    <dbReference type="NCBI Taxonomy" id="61180"/>
    <lineage>
        <taxon>Eukaryota</taxon>
        <taxon>Metazoa</taxon>
        <taxon>Ecdysozoa</taxon>
        <taxon>Nematoda</taxon>
        <taxon>Chromadorea</taxon>
        <taxon>Rhabditida</taxon>
        <taxon>Rhabditina</taxon>
        <taxon>Rhabditomorpha</taxon>
        <taxon>Strongyloidea</taxon>
        <taxon>Strongylidae</taxon>
        <taxon>Oesophagostomum</taxon>
    </lineage>
</organism>
<dbReference type="Pfam" id="PF00857">
    <property type="entry name" value="Isochorismatase"/>
    <property type="match status" value="1"/>
</dbReference>
<name>A0A0B1TBL8_OESDE</name>
<evidence type="ECO:0000313" key="4">
    <source>
        <dbReference type="EMBL" id="KHJ94968.1"/>
    </source>
</evidence>
<dbReference type="PANTHER" id="PTHR14119">
    <property type="entry name" value="HYDROLASE"/>
    <property type="match status" value="1"/>
</dbReference>
<proteinExistence type="inferred from homology"/>
<dbReference type="InterPro" id="IPR036380">
    <property type="entry name" value="Isochorismatase-like_sf"/>
</dbReference>